<reference evidence="1 2" key="1">
    <citation type="submission" date="2020-06" db="EMBL/GenBank/DDBJ databases">
        <title>Actinokineospora xiongansis sp. nov., isolated from soil of Baiyangdian.</title>
        <authorList>
            <person name="Zhang X."/>
        </authorList>
    </citation>
    <scope>NUCLEOTIDE SEQUENCE [LARGE SCALE GENOMIC DNA]</scope>
    <source>
        <strain evidence="1 2">HBU206404</strain>
    </source>
</reference>
<dbReference type="Proteomes" id="UP000734823">
    <property type="component" value="Unassembled WGS sequence"/>
</dbReference>
<protein>
    <submittedName>
        <fullName evidence="1">AAA family ATPase</fullName>
    </submittedName>
</protein>
<evidence type="ECO:0000313" key="1">
    <source>
        <dbReference type="EMBL" id="MBC6446567.1"/>
    </source>
</evidence>
<dbReference type="SUPFAM" id="SSF52540">
    <property type="entry name" value="P-loop containing nucleoside triphosphate hydrolases"/>
    <property type="match status" value="1"/>
</dbReference>
<evidence type="ECO:0000313" key="2">
    <source>
        <dbReference type="Proteomes" id="UP000734823"/>
    </source>
</evidence>
<gene>
    <name evidence="1" type="ORF">GPZ80_05175</name>
</gene>
<dbReference type="InterPro" id="IPR027417">
    <property type="entry name" value="P-loop_NTPase"/>
</dbReference>
<name>A0ABR7L1K5_9PSEU</name>
<keyword evidence="2" id="KW-1185">Reference proteome</keyword>
<comment type="caution">
    <text evidence="1">The sequence shown here is derived from an EMBL/GenBank/DDBJ whole genome shotgun (WGS) entry which is preliminary data.</text>
</comment>
<proteinExistence type="predicted"/>
<dbReference type="CDD" id="cd02019">
    <property type="entry name" value="NK"/>
    <property type="match status" value="1"/>
</dbReference>
<organism evidence="1 2">
    <name type="scientific">Actinokineospora xionganensis</name>
    <dbReference type="NCBI Taxonomy" id="2684470"/>
    <lineage>
        <taxon>Bacteria</taxon>
        <taxon>Bacillati</taxon>
        <taxon>Actinomycetota</taxon>
        <taxon>Actinomycetes</taxon>
        <taxon>Pseudonocardiales</taxon>
        <taxon>Pseudonocardiaceae</taxon>
        <taxon>Actinokineospora</taxon>
    </lineage>
</organism>
<sequence length="204" mass="22712">MICAACGEWADAPAVEDSVLVCARCGHREPFRRLPMFAVTGPSGTGKSTVCRGLTKLLGDRAVVLEQDLLWVGALHEPDDDYASFRRIWLRMAATIHQSGRPVVLCGTVAPPQLERRPERVLFSEIHYLSLVADDDVLSKRLRARPAWRGWDNEQRITDMLDFNTWIKKNAASTSPPMDLLDTTTATVEETTAAVADWLLARLP</sequence>
<dbReference type="Pfam" id="PF13238">
    <property type="entry name" value="AAA_18"/>
    <property type="match status" value="1"/>
</dbReference>
<accession>A0ABR7L1K5</accession>
<dbReference type="Gene3D" id="3.40.50.300">
    <property type="entry name" value="P-loop containing nucleotide triphosphate hydrolases"/>
    <property type="match status" value="1"/>
</dbReference>
<dbReference type="EMBL" id="JABVED010000002">
    <property type="protein sequence ID" value="MBC6446567.1"/>
    <property type="molecule type" value="Genomic_DNA"/>
</dbReference>